<organism evidence="2 3">
    <name type="scientific">Roseiconus nitratireducens</name>
    <dbReference type="NCBI Taxonomy" id="2605748"/>
    <lineage>
        <taxon>Bacteria</taxon>
        <taxon>Pseudomonadati</taxon>
        <taxon>Planctomycetota</taxon>
        <taxon>Planctomycetia</taxon>
        <taxon>Pirellulales</taxon>
        <taxon>Pirellulaceae</taxon>
        <taxon>Roseiconus</taxon>
    </lineage>
</organism>
<sequence>MGIPQCVMSLAFAIGASLSCLAADVQNANEPQKLRFEVQPDDGGILLLPASVGVGASDVTGLFVTCERVQFRGSQAVFVNASCASDGNSFITGTRLTISAKSPTSLSVNVSDDARIEFTSAKAKKEFLRTQK</sequence>
<reference evidence="2 3" key="1">
    <citation type="submission" date="2019-08" db="EMBL/GenBank/DDBJ databases">
        <authorList>
            <person name="Dhanesh K."/>
            <person name="Kumar G."/>
            <person name="Sasikala C."/>
            <person name="Venkata Ramana C."/>
        </authorList>
    </citation>
    <scope>NUCLEOTIDE SEQUENCE [LARGE SCALE GENOMIC DNA]</scope>
    <source>
        <strain evidence="2 3">JC645</strain>
    </source>
</reference>
<dbReference type="AlphaFoldDB" id="A0A5M6DLJ2"/>
<name>A0A5M6DLJ2_9BACT</name>
<feature type="chain" id="PRO_5024438758" evidence="1">
    <location>
        <begin position="23"/>
        <end position="132"/>
    </location>
</feature>
<dbReference type="Proteomes" id="UP000324479">
    <property type="component" value="Unassembled WGS sequence"/>
</dbReference>
<dbReference type="EMBL" id="VWOX01000001">
    <property type="protein sequence ID" value="KAA5547000.1"/>
    <property type="molecule type" value="Genomic_DNA"/>
</dbReference>
<evidence type="ECO:0000313" key="2">
    <source>
        <dbReference type="EMBL" id="KAA5547000.1"/>
    </source>
</evidence>
<evidence type="ECO:0000313" key="3">
    <source>
        <dbReference type="Proteomes" id="UP000324479"/>
    </source>
</evidence>
<gene>
    <name evidence="2" type="ORF">FYK55_00860</name>
</gene>
<feature type="signal peptide" evidence="1">
    <location>
        <begin position="1"/>
        <end position="22"/>
    </location>
</feature>
<proteinExistence type="predicted"/>
<accession>A0A5M6DLJ2</accession>
<comment type="caution">
    <text evidence="2">The sequence shown here is derived from an EMBL/GenBank/DDBJ whole genome shotgun (WGS) entry which is preliminary data.</text>
</comment>
<dbReference type="RefSeq" id="WP_150074107.1">
    <property type="nucleotide sequence ID" value="NZ_VWOX01000001.1"/>
</dbReference>
<evidence type="ECO:0000256" key="1">
    <source>
        <dbReference type="SAM" id="SignalP"/>
    </source>
</evidence>
<keyword evidence="3" id="KW-1185">Reference proteome</keyword>
<keyword evidence="1" id="KW-0732">Signal</keyword>
<protein>
    <submittedName>
        <fullName evidence="2">Uncharacterized protein</fullName>
    </submittedName>
</protein>